<evidence type="ECO:0000256" key="7">
    <source>
        <dbReference type="SAM" id="MobiDB-lite"/>
    </source>
</evidence>
<reference evidence="9 10" key="1">
    <citation type="submission" date="2016-04" db="EMBL/GenBank/DDBJ databases">
        <title>A degradative enzymes factory behind the ericoid mycorrhizal symbiosis.</title>
        <authorList>
            <consortium name="DOE Joint Genome Institute"/>
            <person name="Martino E."/>
            <person name="Morin E."/>
            <person name="Grelet G."/>
            <person name="Kuo A."/>
            <person name="Kohler A."/>
            <person name="Daghino S."/>
            <person name="Barry K."/>
            <person name="Choi C."/>
            <person name="Cichocki N."/>
            <person name="Clum A."/>
            <person name="Copeland A."/>
            <person name="Hainaut M."/>
            <person name="Haridas S."/>
            <person name="Labutti K."/>
            <person name="Lindquist E."/>
            <person name="Lipzen A."/>
            <person name="Khouja H.-R."/>
            <person name="Murat C."/>
            <person name="Ohm R."/>
            <person name="Olson A."/>
            <person name="Spatafora J."/>
            <person name="Veneault-Fourrey C."/>
            <person name="Henrissat B."/>
            <person name="Grigoriev I."/>
            <person name="Martin F."/>
            <person name="Perotto S."/>
        </authorList>
    </citation>
    <scope>NUCLEOTIDE SEQUENCE [LARGE SCALE GENOMIC DNA]</scope>
    <source>
        <strain evidence="9 10">E</strain>
    </source>
</reference>
<dbReference type="GO" id="GO:0009251">
    <property type="term" value="P:glucan catabolic process"/>
    <property type="evidence" value="ECO:0007669"/>
    <property type="project" value="TreeGrafter"/>
</dbReference>
<evidence type="ECO:0000256" key="6">
    <source>
        <dbReference type="RuleBase" id="RU361153"/>
    </source>
</evidence>
<evidence type="ECO:0000256" key="4">
    <source>
        <dbReference type="ARBA" id="ARBA00022801"/>
    </source>
</evidence>
<organism evidence="9 10">
    <name type="scientific">Hyaloscypha bicolor E</name>
    <dbReference type="NCBI Taxonomy" id="1095630"/>
    <lineage>
        <taxon>Eukaryota</taxon>
        <taxon>Fungi</taxon>
        <taxon>Dikarya</taxon>
        <taxon>Ascomycota</taxon>
        <taxon>Pezizomycotina</taxon>
        <taxon>Leotiomycetes</taxon>
        <taxon>Helotiales</taxon>
        <taxon>Hyaloscyphaceae</taxon>
        <taxon>Hyaloscypha</taxon>
        <taxon>Hyaloscypha bicolor</taxon>
    </lineage>
</organism>
<evidence type="ECO:0000256" key="1">
    <source>
        <dbReference type="ARBA" id="ARBA00000966"/>
    </source>
</evidence>
<dbReference type="InParanoid" id="A0A2J6TVA6"/>
<dbReference type="AlphaFoldDB" id="A0A2J6TVA6"/>
<feature type="compositionally biased region" description="Low complexity" evidence="7">
    <location>
        <begin position="244"/>
        <end position="262"/>
    </location>
</feature>
<dbReference type="InterPro" id="IPR001547">
    <property type="entry name" value="Glyco_hydro_5"/>
</dbReference>
<evidence type="ECO:0000313" key="9">
    <source>
        <dbReference type="EMBL" id="PMD66935.1"/>
    </source>
</evidence>
<dbReference type="Gene3D" id="3.20.20.80">
    <property type="entry name" value="Glycosidases"/>
    <property type="match status" value="2"/>
</dbReference>
<dbReference type="GO" id="GO:0008810">
    <property type="term" value="F:cellulase activity"/>
    <property type="evidence" value="ECO:0007669"/>
    <property type="project" value="UniProtKB-EC"/>
</dbReference>
<accession>A0A2J6TVA6</accession>
<keyword evidence="10" id="KW-1185">Reference proteome</keyword>
<dbReference type="PANTHER" id="PTHR34142">
    <property type="entry name" value="ENDO-BETA-1,4-GLUCANASE A"/>
    <property type="match status" value="1"/>
</dbReference>
<keyword evidence="4 6" id="KW-0378">Hydrolase</keyword>
<dbReference type="OrthoDB" id="5823761at2759"/>
<protein>
    <recommendedName>
        <fullName evidence="3">cellulase</fullName>
        <ecNumber evidence="3">3.2.1.4</ecNumber>
    </recommendedName>
</protein>
<dbReference type="InterPro" id="IPR017853">
    <property type="entry name" value="GH"/>
</dbReference>
<gene>
    <name evidence="9" type="ORF">K444DRAFT_689252</name>
</gene>
<dbReference type="EC" id="3.2.1.4" evidence="3"/>
<dbReference type="PANTHER" id="PTHR34142:SF1">
    <property type="entry name" value="GLYCOSIDE HYDROLASE FAMILY 5 DOMAIN-CONTAINING PROTEIN"/>
    <property type="match status" value="1"/>
</dbReference>
<dbReference type="Proteomes" id="UP000235371">
    <property type="component" value="Unassembled WGS sequence"/>
</dbReference>
<dbReference type="RefSeq" id="XP_024743839.1">
    <property type="nucleotide sequence ID" value="XM_024887735.1"/>
</dbReference>
<evidence type="ECO:0000313" key="10">
    <source>
        <dbReference type="Proteomes" id="UP000235371"/>
    </source>
</evidence>
<sequence>MTSREKSRMRFLTTATLLAGNVSATIYYAGVVESGGEFSVWSSTSAVDSGLPGRFGVEYQFLNEAAIDIHEDQKNKVNLFRVAFLLERRRIYNNPSRQPTTGSIIGDATVGIAATTTQFAAFWGEIAKRFKLNEKVLFGIMNEYLDSDFSGGHTNFTSSHPTNLTPLTAWLKQYGFKAMITGFDAANGAQCLGYVTDLVKYMAANEEHIGWTRGLQANNPLFSLGAGSFWGAWKFSETADQHTPAPDSSSPSLLSASAPLMV</sequence>
<comment type="similarity">
    <text evidence="2 6">Belongs to the glycosyl hydrolase 5 (cellulase A) family.</text>
</comment>
<name>A0A2J6TVA6_9HELO</name>
<comment type="catalytic activity">
    <reaction evidence="1">
        <text>Endohydrolysis of (1-&gt;4)-beta-D-glucosidic linkages in cellulose, lichenin and cereal beta-D-glucans.</text>
        <dbReference type="EC" id="3.2.1.4"/>
    </reaction>
</comment>
<keyword evidence="5 6" id="KW-0326">Glycosidase</keyword>
<dbReference type="GeneID" id="36595811"/>
<proteinExistence type="inferred from homology"/>
<evidence type="ECO:0000256" key="5">
    <source>
        <dbReference type="ARBA" id="ARBA00023295"/>
    </source>
</evidence>
<evidence type="ECO:0000259" key="8">
    <source>
        <dbReference type="Pfam" id="PF00150"/>
    </source>
</evidence>
<dbReference type="STRING" id="1095630.A0A2J6TVA6"/>
<evidence type="ECO:0000256" key="3">
    <source>
        <dbReference type="ARBA" id="ARBA00012601"/>
    </source>
</evidence>
<feature type="domain" description="Glycoside hydrolase family 5" evidence="8">
    <location>
        <begin position="105"/>
        <end position="147"/>
    </location>
</feature>
<dbReference type="SUPFAM" id="SSF51445">
    <property type="entry name" value="(Trans)glycosidases"/>
    <property type="match status" value="1"/>
</dbReference>
<evidence type="ECO:0000256" key="2">
    <source>
        <dbReference type="ARBA" id="ARBA00005641"/>
    </source>
</evidence>
<dbReference type="EMBL" id="KZ613740">
    <property type="protein sequence ID" value="PMD66935.1"/>
    <property type="molecule type" value="Genomic_DNA"/>
</dbReference>
<feature type="region of interest" description="Disordered" evidence="7">
    <location>
        <begin position="240"/>
        <end position="262"/>
    </location>
</feature>
<dbReference type="Pfam" id="PF00150">
    <property type="entry name" value="Cellulase"/>
    <property type="match status" value="1"/>
</dbReference>